<feature type="compositionally biased region" description="Polar residues" evidence="4">
    <location>
        <begin position="884"/>
        <end position="893"/>
    </location>
</feature>
<keyword evidence="7" id="KW-1185">Reference proteome</keyword>
<evidence type="ECO:0000256" key="2">
    <source>
        <dbReference type="ARBA" id="ARBA00022490"/>
    </source>
</evidence>
<dbReference type="SUPFAM" id="SSF56104">
    <property type="entry name" value="SAICAR synthase-like"/>
    <property type="match status" value="1"/>
</dbReference>
<dbReference type="CDD" id="cd17301">
    <property type="entry name" value="PIPKc_PIP5KI"/>
    <property type="match status" value="1"/>
</dbReference>
<proteinExistence type="predicted"/>
<keyword evidence="2" id="KW-0963">Cytoplasm</keyword>
<dbReference type="OMA" id="PRMSFQR"/>
<dbReference type="CDD" id="cd21966">
    <property type="entry name" value="INSC_LBD"/>
    <property type="match status" value="1"/>
</dbReference>
<dbReference type="EMBL" id="JRES01000440">
    <property type="protein sequence ID" value="KNC31129.1"/>
    <property type="molecule type" value="Genomic_DNA"/>
</dbReference>
<dbReference type="GO" id="GO:0005524">
    <property type="term" value="F:ATP binding"/>
    <property type="evidence" value="ECO:0007669"/>
    <property type="project" value="UniProtKB-UniRule"/>
</dbReference>
<dbReference type="InterPro" id="IPR011989">
    <property type="entry name" value="ARM-like"/>
</dbReference>
<dbReference type="Pfam" id="PF01504">
    <property type="entry name" value="PIP5K"/>
    <property type="match status" value="1"/>
</dbReference>
<dbReference type="InterPro" id="IPR027483">
    <property type="entry name" value="PInositol-4-P-4/5-kinase_C_sf"/>
</dbReference>
<evidence type="ECO:0000313" key="7">
    <source>
        <dbReference type="Proteomes" id="UP000037069"/>
    </source>
</evidence>
<organism evidence="6 7">
    <name type="scientific">Lucilia cuprina</name>
    <name type="common">Green bottle fly</name>
    <name type="synonym">Australian sheep blowfly</name>
    <dbReference type="NCBI Taxonomy" id="7375"/>
    <lineage>
        <taxon>Eukaryota</taxon>
        <taxon>Metazoa</taxon>
        <taxon>Ecdysozoa</taxon>
        <taxon>Arthropoda</taxon>
        <taxon>Hexapoda</taxon>
        <taxon>Insecta</taxon>
        <taxon>Pterygota</taxon>
        <taxon>Neoptera</taxon>
        <taxon>Endopterygota</taxon>
        <taxon>Diptera</taxon>
        <taxon>Brachycera</taxon>
        <taxon>Muscomorpha</taxon>
        <taxon>Oestroidea</taxon>
        <taxon>Calliphoridae</taxon>
        <taxon>Luciliinae</taxon>
        <taxon>Lucilia</taxon>
    </lineage>
</organism>
<gene>
    <name evidence="6" type="ORF">FF38_13947</name>
</gene>
<dbReference type="GO" id="GO:0016308">
    <property type="term" value="F:1-phosphatidylinositol-4-phosphate 5-kinase activity"/>
    <property type="evidence" value="ECO:0007669"/>
    <property type="project" value="TreeGrafter"/>
</dbReference>
<dbReference type="PANTHER" id="PTHR23086:SF101">
    <property type="entry name" value="LP03320P-RELATED"/>
    <property type="match status" value="1"/>
</dbReference>
<feature type="region of interest" description="Disordered" evidence="4">
    <location>
        <begin position="94"/>
        <end position="146"/>
    </location>
</feature>
<name>A0A0L0CI02_LUCCU</name>
<feature type="region of interest" description="Disordered" evidence="4">
    <location>
        <begin position="1004"/>
        <end position="1061"/>
    </location>
</feature>
<feature type="domain" description="PIPK" evidence="5">
    <location>
        <begin position="157"/>
        <end position="563"/>
    </location>
</feature>
<dbReference type="FunFam" id="3.30.800.10:FF:000001">
    <property type="entry name" value="phosphatidylinositol 4-phosphate 5-kinase type-1 gamma"/>
    <property type="match status" value="1"/>
</dbReference>
<dbReference type="STRING" id="7375.A0A0L0CI02"/>
<keyword evidence="3" id="KW-0808">Transferase</keyword>
<keyword evidence="3" id="KW-0547">Nucleotide-binding</keyword>
<feature type="region of interest" description="Disordered" evidence="4">
    <location>
        <begin position="18"/>
        <end position="37"/>
    </location>
</feature>
<dbReference type="Pfam" id="PF19427">
    <property type="entry name" value="Insc_C"/>
    <property type="match status" value="1"/>
</dbReference>
<feature type="compositionally biased region" description="Polar residues" evidence="4">
    <location>
        <begin position="925"/>
        <end position="934"/>
    </location>
</feature>
<feature type="compositionally biased region" description="Polar residues" evidence="4">
    <location>
        <begin position="582"/>
        <end position="609"/>
    </location>
</feature>
<dbReference type="GO" id="GO:0005886">
    <property type="term" value="C:plasma membrane"/>
    <property type="evidence" value="ECO:0007669"/>
    <property type="project" value="TreeGrafter"/>
</dbReference>
<dbReference type="PROSITE" id="PS51455">
    <property type="entry name" value="PIPK"/>
    <property type="match status" value="1"/>
</dbReference>
<reference evidence="6 7" key="1">
    <citation type="journal article" date="2015" name="Nat. Commun.">
        <title>Lucilia cuprina genome unlocks parasitic fly biology to underpin future interventions.</title>
        <authorList>
            <person name="Anstead C.A."/>
            <person name="Korhonen P.K."/>
            <person name="Young N.D."/>
            <person name="Hall R.S."/>
            <person name="Jex A.R."/>
            <person name="Murali S.C."/>
            <person name="Hughes D.S."/>
            <person name="Lee S.F."/>
            <person name="Perry T."/>
            <person name="Stroehlein A.J."/>
            <person name="Ansell B.R."/>
            <person name="Breugelmans B."/>
            <person name="Hofmann A."/>
            <person name="Qu J."/>
            <person name="Dugan S."/>
            <person name="Lee S.L."/>
            <person name="Chao H."/>
            <person name="Dinh H."/>
            <person name="Han Y."/>
            <person name="Doddapaneni H.V."/>
            <person name="Worley K.C."/>
            <person name="Muzny D.M."/>
            <person name="Ioannidis P."/>
            <person name="Waterhouse R.M."/>
            <person name="Zdobnov E.M."/>
            <person name="James P.J."/>
            <person name="Bagnall N.H."/>
            <person name="Kotze A.C."/>
            <person name="Gibbs R.A."/>
            <person name="Richards S."/>
            <person name="Batterham P."/>
            <person name="Gasser R.B."/>
        </authorList>
    </citation>
    <scope>NUCLEOTIDE SEQUENCE [LARGE SCALE GENOMIC DNA]</scope>
    <source>
        <strain evidence="6 7">LS</strain>
        <tissue evidence="6">Full body</tissue>
    </source>
</reference>
<dbReference type="InterPro" id="IPR016024">
    <property type="entry name" value="ARM-type_fold"/>
</dbReference>
<evidence type="ECO:0000259" key="5">
    <source>
        <dbReference type="PROSITE" id="PS51455"/>
    </source>
</evidence>
<feature type="region of interest" description="Disordered" evidence="4">
    <location>
        <begin position="875"/>
        <end position="944"/>
    </location>
</feature>
<dbReference type="OrthoDB" id="70770at2759"/>
<keyword evidence="3" id="KW-0418">Kinase</keyword>
<evidence type="ECO:0000313" key="6">
    <source>
        <dbReference type="EMBL" id="KNC31129.1"/>
    </source>
</evidence>
<evidence type="ECO:0000256" key="1">
    <source>
        <dbReference type="ARBA" id="ARBA00004496"/>
    </source>
</evidence>
<feature type="region of interest" description="Disordered" evidence="4">
    <location>
        <begin position="1671"/>
        <end position="1693"/>
    </location>
</feature>
<evidence type="ECO:0000256" key="4">
    <source>
        <dbReference type="SAM" id="MobiDB-lite"/>
    </source>
</evidence>
<dbReference type="GO" id="GO:0005737">
    <property type="term" value="C:cytoplasm"/>
    <property type="evidence" value="ECO:0007669"/>
    <property type="project" value="UniProtKB-SubCell"/>
</dbReference>
<dbReference type="InterPro" id="IPR023610">
    <property type="entry name" value="PInositol-4/5-P-5/4-kinase"/>
</dbReference>
<keyword evidence="3" id="KW-0067">ATP-binding</keyword>
<dbReference type="InterPro" id="IPR027484">
    <property type="entry name" value="PInositol-4-P-5-kinase_N"/>
</dbReference>
<dbReference type="InterPro" id="IPR002498">
    <property type="entry name" value="PInositol-4-P-4/5-kinase_core"/>
</dbReference>
<dbReference type="Gene3D" id="1.25.10.10">
    <property type="entry name" value="Leucine-rich Repeat Variant"/>
    <property type="match status" value="1"/>
</dbReference>
<evidence type="ECO:0000256" key="3">
    <source>
        <dbReference type="PROSITE-ProRule" id="PRU00781"/>
    </source>
</evidence>
<dbReference type="PANTHER" id="PTHR23086">
    <property type="entry name" value="PHOSPHATIDYLINOSITOL-4-PHOSPHATE 5-KINASE"/>
    <property type="match status" value="1"/>
</dbReference>
<feature type="compositionally biased region" description="Basic residues" evidence="4">
    <location>
        <begin position="1026"/>
        <end position="1035"/>
    </location>
</feature>
<feature type="region of interest" description="Disordered" evidence="4">
    <location>
        <begin position="701"/>
        <end position="722"/>
    </location>
</feature>
<feature type="compositionally biased region" description="Polar residues" evidence="4">
    <location>
        <begin position="100"/>
        <end position="132"/>
    </location>
</feature>
<feature type="compositionally biased region" description="Polar residues" evidence="4">
    <location>
        <begin position="624"/>
        <end position="659"/>
    </location>
</feature>
<sequence>MASEIGVIDSVELEPFRQPNNAKIKNDNDDDNLASTSNASNAMTTATLTIIKPNSMSAISAVSDNEETHLNPYPLSTLPVMPSTSRQLFSEAANAHGGHETTSFLQQEISQQQRLKSASSTLDKSVSRNPSSAGKHEKKIGHRRVDDEGEVTYKKIQSKQIMGSIQLGIQHTVGSLASKPKRDLLMNDFFEMETISFPPDGSSITPAHHYSEFRFKVYAPIAFRYFRDLFGIAPDDFLMSMCAAPLRQLSNPGASGSIFYLTDDDEFIIKTVQKKECEFLQKLLPGYYMNLSQNPRTLLPKFFGLYCFHYNAKNVRLVAMNNLLPSDIKMHAKYDLKGSTFRRKASKAERQKASPTYKDLDFMEHHPNGIFLETDKYNALIKTIQRDCMVLESFQIMDYSLLVGIHNLDLAAKEKREERIRNARAKLQRTDEIREADEAPEADQVYNAAASSSAAAGSALNRSRSMNRHRLVAHSTAMESITADIDTPFEEDEDIPAGGIPARSENDERLILYIGIIDILQSYRLEKKLEHTFKAIIYNGDTVSVCRPSFYAQRFQNFMGKTVFKKTPTFPLKHSPSKRKTSNATARTPQRTPSQSVSSNRPPFMSGSSTPPPAFDDISEEDITANSSTAVRVSSHSRNLMPQKSYMSSHRSTLGSTTDDYSDDDLASTTGSTRSPMQRKRAQLHLSKTNVHVTTVGCIEDQQSPNQPHQHPDYKQSDEGIEQDVDGKKVITTKSTFIQAKQEQIYTSTLVVNDVGFTHTSVIEMAFQRSYSKVWWGSDDNQLPGMNVVNSANQHLLNTNPNTVSLTSGGLYSYFSQQQNQQQQHRSHHQQTQQQYQQFGGIAYHSLDLNQFKSYGGNLSRIQEVEDEQNISKLSWEKHDSPGSLRSQDSGFSDNDEFHSTRSLSGRSSKTSSPSSKSMRSSKSDIGSPTSVRTVETPPTVIRRTGNSEFYTPLVNVSRRISFSFSTTPNKNTPKLEDDDGSSLMAKLDSMQLMAESPLAKKLDFDDSNTTHSSDAVSPIKGNNPRIKKRRKVQRKATSPLSSAHKRIQKLSNDMDEEDSDLNTSMAVPEYNNETVYLGGAPTCSTPPPPPYNNETVVLGGPMESSYNSTLKMEEQGISPLRLNARFSGNTSTPKISKINKPACTLPPLFACQEYDNTLLNGHAEDVQTWLDDLRMSYDHEVMSTLQTKSIAQEAFKNLKITTNTVAKFIRQLQQKALSMQGSFEKVERMLGGTQNVSLHDALTGSLQLLDHVSEFTLILERRSVFFADSRLERKRYEDYLDQIRMVNKDTRYSLENHHYINLESLLEDLQVLKRIILISVQQVYEKLVRILVISVENGSCDLMLKANINMIATLMNIDYDGFASLTNAFVQTEAVRTLLVVCLDHKLSSVRAQALRALATICCAPEPIAQLGSCGGIEIIRDILQVSGVQKPKNDIKRGDMERREAVSLLTQITAAWHGPEHKVIGLKGCIETIVEGLTQLLIFTECPQTLLLCTAALNNLSRMEITSHYSIMSHETIFKLITTMEQRDKGINVFLYEQIVAMLYNMSLNKKCHSHLVNAGIINFITYAYETEFFKSYNSRGESEAQKRCIKTILHTLTRLVQDSVLGMELLEQQKHMPSSLFFKLNSTLATKQQLSSLDANSNRDISFLTHQLLHQAKNDRDEQLQNKLHPEQAEKGKKFKMQLQRQESYV</sequence>
<protein>
    <recommendedName>
        <fullName evidence="5">PIPK domain-containing protein</fullName>
    </recommendedName>
</protein>
<dbReference type="InterPro" id="IPR045789">
    <property type="entry name" value="Insc_C"/>
</dbReference>
<feature type="compositionally biased region" description="Polar residues" evidence="4">
    <location>
        <begin position="667"/>
        <end position="676"/>
    </location>
</feature>
<dbReference type="Gene3D" id="3.30.800.10">
    <property type="entry name" value="Phosphatidylinositol Phosphate Kinase II Beta"/>
    <property type="match status" value="1"/>
</dbReference>
<accession>A0A0L0CI02</accession>
<dbReference type="GO" id="GO:0046854">
    <property type="term" value="P:phosphatidylinositol phosphate biosynthetic process"/>
    <property type="evidence" value="ECO:0007669"/>
    <property type="project" value="TreeGrafter"/>
</dbReference>
<dbReference type="SMART" id="SM00330">
    <property type="entry name" value="PIPKc"/>
    <property type="match status" value="1"/>
</dbReference>
<dbReference type="Gene3D" id="6.20.200.10">
    <property type="entry name" value="Inscuteable LGN-binding domain"/>
    <property type="match status" value="1"/>
</dbReference>
<dbReference type="InterPro" id="IPR038205">
    <property type="entry name" value="INSC_LBD_sf"/>
</dbReference>
<dbReference type="Proteomes" id="UP000037069">
    <property type="component" value="Unassembled WGS sequence"/>
</dbReference>
<comment type="subcellular location">
    <subcellularLocation>
        <location evidence="1">Cytoplasm</location>
    </subcellularLocation>
</comment>
<dbReference type="Gene3D" id="3.30.810.10">
    <property type="entry name" value="2-Layer Sandwich"/>
    <property type="match status" value="1"/>
</dbReference>
<feature type="region of interest" description="Disordered" evidence="4">
    <location>
        <begin position="569"/>
        <end position="687"/>
    </location>
</feature>
<comment type="caution">
    <text evidence="6">The sequence shown here is derived from an EMBL/GenBank/DDBJ whole genome shotgun (WGS) entry which is preliminary data.</text>
</comment>
<dbReference type="SUPFAM" id="SSF48371">
    <property type="entry name" value="ARM repeat"/>
    <property type="match status" value="1"/>
</dbReference>
<feature type="compositionally biased region" description="Low complexity" evidence="4">
    <location>
        <begin position="901"/>
        <end position="921"/>
    </location>
</feature>